<evidence type="ECO:0000313" key="2">
    <source>
        <dbReference type="Proteomes" id="UP000013111"/>
    </source>
</evidence>
<name>A0A831ERJ6_ERWAM</name>
<organism evidence="1 2">
    <name type="scientific">Erwinia amylovora NBRC 12687 = CFBP 1232</name>
    <dbReference type="NCBI Taxonomy" id="1219359"/>
    <lineage>
        <taxon>Bacteria</taxon>
        <taxon>Pseudomonadati</taxon>
        <taxon>Pseudomonadota</taxon>
        <taxon>Gammaproteobacteria</taxon>
        <taxon>Enterobacterales</taxon>
        <taxon>Erwiniaceae</taxon>
        <taxon>Erwinia</taxon>
    </lineage>
</organism>
<reference evidence="1 2" key="2">
    <citation type="submission" date="2013-04" db="EMBL/GenBank/DDBJ databases">
        <title>Comparative genomics of 12 strains of Erwinia amylovora identifies a pan-genome with a large conserved core and provides insights into host specificity.</title>
        <authorList>
            <person name="Mann R.A."/>
            <person name="Smits T.H.M."/>
            <person name="Buehlmann A."/>
            <person name="Blom J."/>
            <person name="Goesmann A."/>
            <person name="Frey J.E."/>
            <person name="Plummer K.M."/>
            <person name="Beer S.V."/>
            <person name="Luck J."/>
            <person name="Duffy B."/>
            <person name="Rodoni B."/>
        </authorList>
    </citation>
    <scope>NUCLEOTIDE SEQUENCE [LARGE SCALE GENOMIC DNA]</scope>
    <source>
        <strain evidence="2">CFBP 1232</strain>
    </source>
</reference>
<proteinExistence type="predicted"/>
<evidence type="ECO:0000313" key="1">
    <source>
        <dbReference type="EMBL" id="CCO94584.1"/>
    </source>
</evidence>
<dbReference type="AlphaFoldDB" id="A0A831ERJ6"/>
<reference evidence="1 2" key="1">
    <citation type="submission" date="2012-11" db="EMBL/GenBank/DDBJ databases">
        <authorList>
            <person name="Linke B."/>
        </authorList>
    </citation>
    <scope>NUCLEOTIDE SEQUENCE [LARGE SCALE GENOMIC DNA]</scope>
    <source>
        <strain evidence="2">CFBP 1232</strain>
    </source>
</reference>
<dbReference type="Proteomes" id="UP000013111">
    <property type="component" value="Unassembled WGS sequence"/>
</dbReference>
<comment type="caution">
    <text evidence="1">The sequence shown here is derived from an EMBL/GenBank/DDBJ whole genome shotgun (WGS) entry which is preliminary data.</text>
</comment>
<gene>
    <name evidence="1" type="ORF">BN437_2674</name>
</gene>
<sequence>MNVSIQSLSLFIPQAGNEFGMTTRHFYCEEKSSLSREHLCQKRVKRY</sequence>
<accession>A0A831ERJ6</accession>
<protein>
    <submittedName>
        <fullName evidence="1">Uncharacterized protein</fullName>
    </submittedName>
</protein>
<dbReference type="EMBL" id="CAPB01000033">
    <property type="protein sequence ID" value="CCO94584.1"/>
    <property type="molecule type" value="Genomic_DNA"/>
</dbReference>